<gene>
    <name evidence="1" type="ORF">DY000_02059817</name>
</gene>
<keyword evidence="2" id="KW-1185">Reference proteome</keyword>
<proteinExistence type="predicted"/>
<evidence type="ECO:0000313" key="2">
    <source>
        <dbReference type="Proteomes" id="UP000266723"/>
    </source>
</evidence>
<dbReference type="EMBL" id="QGKV02001556">
    <property type="protein sequence ID" value="KAF3516204.1"/>
    <property type="molecule type" value="Genomic_DNA"/>
</dbReference>
<reference evidence="1 2" key="1">
    <citation type="journal article" date="2020" name="BMC Genomics">
        <title>Intraspecific diversification of the crop wild relative Brassica cretica Lam. using demographic model selection.</title>
        <authorList>
            <person name="Kioukis A."/>
            <person name="Michalopoulou V.A."/>
            <person name="Briers L."/>
            <person name="Pirintsos S."/>
            <person name="Studholme D.J."/>
            <person name="Pavlidis P."/>
            <person name="Sarris P.F."/>
        </authorList>
    </citation>
    <scope>NUCLEOTIDE SEQUENCE [LARGE SCALE GENOMIC DNA]</scope>
    <source>
        <strain evidence="2">cv. PFS-1207/04</strain>
    </source>
</reference>
<evidence type="ECO:0000313" key="1">
    <source>
        <dbReference type="EMBL" id="KAF3516204.1"/>
    </source>
</evidence>
<protein>
    <submittedName>
        <fullName evidence="1">Uncharacterized protein</fullName>
    </submittedName>
</protein>
<name>A0ABQ7AQK7_BRACR</name>
<accession>A0ABQ7AQK7</accession>
<sequence>MRSPIKLILASQMSRNSIERNKDSDKRLFSPQRLVWLFRLTSWCSQHQWRPKSFITVSGEVDSRAIEKSAKIGLGCD</sequence>
<organism evidence="1 2">
    <name type="scientific">Brassica cretica</name>
    <name type="common">Mustard</name>
    <dbReference type="NCBI Taxonomy" id="69181"/>
    <lineage>
        <taxon>Eukaryota</taxon>
        <taxon>Viridiplantae</taxon>
        <taxon>Streptophyta</taxon>
        <taxon>Embryophyta</taxon>
        <taxon>Tracheophyta</taxon>
        <taxon>Spermatophyta</taxon>
        <taxon>Magnoliopsida</taxon>
        <taxon>eudicotyledons</taxon>
        <taxon>Gunneridae</taxon>
        <taxon>Pentapetalae</taxon>
        <taxon>rosids</taxon>
        <taxon>malvids</taxon>
        <taxon>Brassicales</taxon>
        <taxon>Brassicaceae</taxon>
        <taxon>Brassiceae</taxon>
        <taxon>Brassica</taxon>
    </lineage>
</organism>
<dbReference type="Proteomes" id="UP000266723">
    <property type="component" value="Unassembled WGS sequence"/>
</dbReference>
<comment type="caution">
    <text evidence="1">The sequence shown here is derived from an EMBL/GenBank/DDBJ whole genome shotgun (WGS) entry which is preliminary data.</text>
</comment>